<name>A0ABW3FXS4_9PSEU</name>
<organism evidence="1 2">
    <name type="scientific">Saccharopolyspora rosea</name>
    <dbReference type="NCBI Taxonomy" id="524884"/>
    <lineage>
        <taxon>Bacteria</taxon>
        <taxon>Bacillati</taxon>
        <taxon>Actinomycetota</taxon>
        <taxon>Actinomycetes</taxon>
        <taxon>Pseudonocardiales</taxon>
        <taxon>Pseudonocardiaceae</taxon>
        <taxon>Saccharopolyspora</taxon>
    </lineage>
</organism>
<dbReference type="GO" id="GO:0032259">
    <property type="term" value="P:methylation"/>
    <property type="evidence" value="ECO:0007669"/>
    <property type="project" value="UniProtKB-KW"/>
</dbReference>
<gene>
    <name evidence="1" type="ORF">ACFQ16_23395</name>
</gene>
<dbReference type="PANTHER" id="PTHR40036">
    <property type="entry name" value="MACROCIN O-METHYLTRANSFERASE"/>
    <property type="match status" value="1"/>
</dbReference>
<protein>
    <submittedName>
        <fullName evidence="1">TylF/MycF family methyltransferase</fullName>
    </submittedName>
</protein>
<dbReference type="Proteomes" id="UP001597018">
    <property type="component" value="Unassembled WGS sequence"/>
</dbReference>
<dbReference type="InterPro" id="IPR008884">
    <property type="entry name" value="TylF_MeTrfase"/>
</dbReference>
<dbReference type="Pfam" id="PF05711">
    <property type="entry name" value="TylF"/>
    <property type="match status" value="1"/>
</dbReference>
<evidence type="ECO:0000313" key="2">
    <source>
        <dbReference type="Proteomes" id="UP001597018"/>
    </source>
</evidence>
<dbReference type="GO" id="GO:0008168">
    <property type="term" value="F:methyltransferase activity"/>
    <property type="evidence" value="ECO:0007669"/>
    <property type="project" value="UniProtKB-KW"/>
</dbReference>
<sequence>MDEPTTRELYLELLTKVVANTIYRDAPVPSGWVPEAVFDQQLRENGVDWPSQAHTMVGLKRLRNVRECLERVLADDVAGDFVETGVWRGGVCVLARGVLKAHGVTDRRVWLADSFRGLPDPGDDGHRLDREMGLHRFNDVLGVPVEEVRANFERYDLLDDQVRFLPGWFSETLPAAPIERVAVLRLDGDLHSSTTDALRALYPRVSVGGFVIVDDYSLPACRAALEEFRAAARIDEPLVPIDDYSVFWRRAR</sequence>
<accession>A0ABW3FXS4</accession>
<evidence type="ECO:0000313" key="1">
    <source>
        <dbReference type="EMBL" id="MFD0922702.1"/>
    </source>
</evidence>
<proteinExistence type="predicted"/>
<dbReference type="Gene3D" id="3.40.50.150">
    <property type="entry name" value="Vaccinia Virus protein VP39"/>
    <property type="match status" value="1"/>
</dbReference>
<keyword evidence="2" id="KW-1185">Reference proteome</keyword>
<dbReference type="PANTHER" id="PTHR40036:SF1">
    <property type="entry name" value="MACROCIN O-METHYLTRANSFERASE"/>
    <property type="match status" value="1"/>
</dbReference>
<keyword evidence="1" id="KW-0808">Transferase</keyword>
<dbReference type="SUPFAM" id="SSF53335">
    <property type="entry name" value="S-adenosyl-L-methionine-dependent methyltransferases"/>
    <property type="match status" value="1"/>
</dbReference>
<comment type="caution">
    <text evidence="1">The sequence shown here is derived from an EMBL/GenBank/DDBJ whole genome shotgun (WGS) entry which is preliminary data.</text>
</comment>
<reference evidence="2" key="1">
    <citation type="journal article" date="2019" name="Int. J. Syst. Evol. Microbiol.">
        <title>The Global Catalogue of Microorganisms (GCM) 10K type strain sequencing project: providing services to taxonomists for standard genome sequencing and annotation.</title>
        <authorList>
            <consortium name="The Broad Institute Genomics Platform"/>
            <consortium name="The Broad Institute Genome Sequencing Center for Infectious Disease"/>
            <person name="Wu L."/>
            <person name="Ma J."/>
        </authorList>
    </citation>
    <scope>NUCLEOTIDE SEQUENCE [LARGE SCALE GENOMIC DNA]</scope>
    <source>
        <strain evidence="2">CCUG 56401</strain>
    </source>
</reference>
<dbReference type="InterPro" id="IPR029063">
    <property type="entry name" value="SAM-dependent_MTases_sf"/>
</dbReference>
<dbReference type="RefSeq" id="WP_263247619.1">
    <property type="nucleotide sequence ID" value="NZ_BAABLT010000035.1"/>
</dbReference>
<dbReference type="EMBL" id="JBHTIW010000024">
    <property type="protein sequence ID" value="MFD0922702.1"/>
    <property type="molecule type" value="Genomic_DNA"/>
</dbReference>
<keyword evidence="1" id="KW-0489">Methyltransferase</keyword>